<dbReference type="PROSITE" id="PS00109">
    <property type="entry name" value="PROTEIN_KINASE_TYR"/>
    <property type="match status" value="1"/>
</dbReference>
<accession>A0A562SSX9</accession>
<dbReference type="RefSeq" id="WP_158642730.1">
    <property type="nucleotide sequence ID" value="NZ_BAAAFY010000002.1"/>
</dbReference>
<dbReference type="GO" id="GO:0005524">
    <property type="term" value="F:ATP binding"/>
    <property type="evidence" value="ECO:0007669"/>
    <property type="project" value="InterPro"/>
</dbReference>
<dbReference type="InterPro" id="IPR007822">
    <property type="entry name" value="LANC-like"/>
</dbReference>
<comment type="caution">
    <text evidence="3">The sequence shown here is derived from an EMBL/GenBank/DDBJ whole genome shotgun (WGS) entry which is preliminary data.</text>
</comment>
<dbReference type="PROSITE" id="PS50011">
    <property type="entry name" value="PROTEIN_KINASE_DOM"/>
    <property type="match status" value="1"/>
</dbReference>
<evidence type="ECO:0000256" key="1">
    <source>
        <dbReference type="SAM" id="MobiDB-lite"/>
    </source>
</evidence>
<dbReference type="Proteomes" id="UP000316778">
    <property type="component" value="Unassembled WGS sequence"/>
</dbReference>
<dbReference type="Pfam" id="PF05147">
    <property type="entry name" value="LANC_like"/>
    <property type="match status" value="1"/>
</dbReference>
<dbReference type="GO" id="GO:0005737">
    <property type="term" value="C:cytoplasm"/>
    <property type="evidence" value="ECO:0007669"/>
    <property type="project" value="TreeGrafter"/>
</dbReference>
<dbReference type="AlphaFoldDB" id="A0A562SSX9"/>
<keyword evidence="3" id="KW-0418">Kinase</keyword>
<dbReference type="SMART" id="SM00220">
    <property type="entry name" value="S_TKc"/>
    <property type="match status" value="1"/>
</dbReference>
<dbReference type="EMBL" id="VLLG01000005">
    <property type="protein sequence ID" value="TWI84355.1"/>
    <property type="molecule type" value="Genomic_DNA"/>
</dbReference>
<feature type="region of interest" description="Disordered" evidence="1">
    <location>
        <begin position="1"/>
        <end position="22"/>
    </location>
</feature>
<dbReference type="InterPro" id="IPR011009">
    <property type="entry name" value="Kinase-like_dom_sf"/>
</dbReference>
<dbReference type="PRINTS" id="PR01950">
    <property type="entry name" value="LANCSUPER"/>
</dbReference>
<gene>
    <name evidence="3" type="ORF">LX66_4722</name>
</gene>
<dbReference type="SUPFAM" id="SSF158745">
    <property type="entry name" value="LanC-like"/>
    <property type="match status" value="2"/>
</dbReference>
<dbReference type="SMART" id="SM01260">
    <property type="entry name" value="LANC_like"/>
    <property type="match status" value="1"/>
</dbReference>
<dbReference type="InterPro" id="IPR000719">
    <property type="entry name" value="Prot_kinase_dom"/>
</dbReference>
<dbReference type="GO" id="GO:0004674">
    <property type="term" value="F:protein serine/threonine kinase activity"/>
    <property type="evidence" value="ECO:0007669"/>
    <property type="project" value="TreeGrafter"/>
</dbReference>
<dbReference type="InterPro" id="IPR058053">
    <property type="entry name" value="RamC_C"/>
</dbReference>
<dbReference type="OrthoDB" id="9813021at2"/>
<feature type="compositionally biased region" description="Polar residues" evidence="1">
    <location>
        <begin position="1"/>
        <end position="13"/>
    </location>
</feature>
<dbReference type="PANTHER" id="PTHR24361">
    <property type="entry name" value="MITOGEN-ACTIVATED KINASE KINASE KINASE"/>
    <property type="match status" value="1"/>
</dbReference>
<protein>
    <submittedName>
        <fullName evidence="3">Protein kinase-like protein</fullName>
    </submittedName>
</protein>
<evidence type="ECO:0000313" key="4">
    <source>
        <dbReference type="Proteomes" id="UP000316778"/>
    </source>
</evidence>
<dbReference type="SUPFAM" id="SSF56112">
    <property type="entry name" value="Protein kinase-like (PK-like)"/>
    <property type="match status" value="1"/>
</dbReference>
<dbReference type="Gene3D" id="1.10.510.10">
    <property type="entry name" value="Transferase(Phosphotransferase) domain 1"/>
    <property type="match status" value="1"/>
</dbReference>
<dbReference type="InterPro" id="IPR008266">
    <property type="entry name" value="Tyr_kinase_AS"/>
</dbReference>
<reference evidence="3 4" key="1">
    <citation type="journal article" date="2013" name="Stand. Genomic Sci.">
        <title>Genomic Encyclopedia of Type Strains, Phase I: The one thousand microbial genomes (KMG-I) project.</title>
        <authorList>
            <person name="Kyrpides N.C."/>
            <person name="Woyke T."/>
            <person name="Eisen J.A."/>
            <person name="Garrity G."/>
            <person name="Lilburn T.G."/>
            <person name="Beck B.J."/>
            <person name="Whitman W.B."/>
            <person name="Hugenholtz P."/>
            <person name="Klenk H.P."/>
        </authorList>
    </citation>
    <scope>NUCLEOTIDE SEQUENCE [LARGE SCALE GENOMIC DNA]</scope>
    <source>
        <strain evidence="3 4">DSM 13484</strain>
    </source>
</reference>
<dbReference type="InterPro" id="IPR012341">
    <property type="entry name" value="6hp_glycosidase-like_sf"/>
</dbReference>
<keyword evidence="4" id="KW-1185">Reference proteome</keyword>
<dbReference type="GO" id="GO:0031179">
    <property type="term" value="P:peptide modification"/>
    <property type="evidence" value="ECO:0007669"/>
    <property type="project" value="InterPro"/>
</dbReference>
<evidence type="ECO:0000313" key="3">
    <source>
        <dbReference type="EMBL" id="TWI84355.1"/>
    </source>
</evidence>
<sequence>MNPQTVSATTHNTEATETKGKVEKKSGKRIGYNYIILKSLKKSQKNDVVKCIYIKGLTNFGICVIKEGSFGDSMDKYGRDIRDRLIWQKQLHETLHRKIPIPGSLGSFEENGNYYLILERVKGKSLHAICKEKNKELRKAVTTGTHLGLNLLDYLLQIVSILDKLHYYKIIHRDVTVANFMVTPTGKVTVIDMELSYSLQQQFPSPPFTLGTFGFMSPEQEATQPPTVQEDIFSVGAIILLIWSGIWPNKLTNGTTIEELTRRVFFLVPDERIAKLVLKCIHPVADQRPDLKTIFNTISEYREDLQKKRKRSQSRADTFHREEILDTIQRTIGTIHSPLMADEEGWFSDDMNYIENRSTNKIYKVHNAGFSYGASGIIYALSKARSLGFDVPPTSPEIKKGLHIIEERYIEKANSYPGLFQGGAGIASSLATAIQCGLIAPDRQYTDWIEMLLKRENKQLNLAYGAAGQGMAHLLCRPYISQYNLEEHLISYADQMLEHQEKDGSWIRSTNDKKKKITKGFAHGVAGIVYYLLEVSKRYQYNEAFSGAQKGLKWLLKKSINKSGALIWLNSENKSPLPPWWSDGGPGIALSFITAYAISGNHLYKECATKALQIHDKYILHSNLSQYQGLSGLGEIYLTAFHLLNDQEWLDRAAWIAQVIMHLKKENTRCGPYWLVGNEPQPVANFMGGNCGILHFLMRYCYPDKLSLPLITG</sequence>
<proteinExistence type="predicted"/>
<organism evidence="3 4">
    <name type="scientific">Chitinophaga japonensis</name>
    <name type="common">Flexibacter japonensis</name>
    <dbReference type="NCBI Taxonomy" id="104662"/>
    <lineage>
        <taxon>Bacteria</taxon>
        <taxon>Pseudomonadati</taxon>
        <taxon>Bacteroidota</taxon>
        <taxon>Chitinophagia</taxon>
        <taxon>Chitinophagales</taxon>
        <taxon>Chitinophagaceae</taxon>
        <taxon>Chitinophaga</taxon>
    </lineage>
</organism>
<dbReference type="GO" id="GO:0005975">
    <property type="term" value="P:carbohydrate metabolic process"/>
    <property type="evidence" value="ECO:0007669"/>
    <property type="project" value="InterPro"/>
</dbReference>
<feature type="domain" description="Protein kinase" evidence="2">
    <location>
        <begin position="34"/>
        <end position="302"/>
    </location>
</feature>
<keyword evidence="3" id="KW-0808">Transferase</keyword>
<dbReference type="Pfam" id="PF00069">
    <property type="entry name" value="Pkinase"/>
    <property type="match status" value="1"/>
</dbReference>
<dbReference type="CDD" id="cd04791">
    <property type="entry name" value="LanC_SerThrkinase"/>
    <property type="match status" value="1"/>
</dbReference>
<dbReference type="InterPro" id="IPR053235">
    <property type="entry name" value="Ser_Thr_kinase"/>
</dbReference>
<name>A0A562SSX9_CHIJA</name>
<dbReference type="Gene3D" id="1.50.10.10">
    <property type="match status" value="1"/>
</dbReference>
<evidence type="ECO:0000259" key="2">
    <source>
        <dbReference type="PROSITE" id="PS50011"/>
    </source>
</evidence>